<evidence type="ECO:0000259" key="2">
    <source>
        <dbReference type="PROSITE" id="PS50015"/>
    </source>
</evidence>
<organism evidence="3 4">
    <name type="scientific">Adineta steineri</name>
    <dbReference type="NCBI Taxonomy" id="433720"/>
    <lineage>
        <taxon>Eukaryota</taxon>
        <taxon>Metazoa</taxon>
        <taxon>Spiralia</taxon>
        <taxon>Gnathifera</taxon>
        <taxon>Rotifera</taxon>
        <taxon>Eurotatoria</taxon>
        <taxon>Bdelloidea</taxon>
        <taxon>Adinetida</taxon>
        <taxon>Adinetidae</taxon>
        <taxon>Adineta</taxon>
    </lineage>
</organism>
<dbReference type="AlphaFoldDB" id="A0A820PW36"/>
<dbReference type="InterPro" id="IPR011001">
    <property type="entry name" value="Saposin-like"/>
</dbReference>
<dbReference type="Pfam" id="PF03489">
    <property type="entry name" value="SapB_2"/>
    <property type="match status" value="1"/>
</dbReference>
<dbReference type="EMBL" id="CAJOAZ010027837">
    <property type="protein sequence ID" value="CAF4412615.1"/>
    <property type="molecule type" value="Genomic_DNA"/>
</dbReference>
<name>A0A820PW36_9BILA</name>
<evidence type="ECO:0000313" key="3">
    <source>
        <dbReference type="EMBL" id="CAF4412615.1"/>
    </source>
</evidence>
<reference evidence="3" key="1">
    <citation type="submission" date="2021-02" db="EMBL/GenBank/DDBJ databases">
        <authorList>
            <person name="Nowell W R."/>
        </authorList>
    </citation>
    <scope>NUCLEOTIDE SEQUENCE</scope>
</reference>
<keyword evidence="1" id="KW-1015">Disulfide bond</keyword>
<feature type="non-terminal residue" evidence="3">
    <location>
        <position position="1"/>
    </location>
</feature>
<dbReference type="PROSITE" id="PS50015">
    <property type="entry name" value="SAP_B"/>
    <property type="match status" value="1"/>
</dbReference>
<accession>A0A820PW36</accession>
<comment type="caution">
    <text evidence="3">The sequence shown here is derived from an EMBL/GenBank/DDBJ whole genome shotgun (WGS) entry which is preliminary data.</text>
</comment>
<dbReference type="Gene3D" id="1.10.225.10">
    <property type="entry name" value="Saposin-like"/>
    <property type="match status" value="1"/>
</dbReference>
<protein>
    <recommendedName>
        <fullName evidence="2">Saposin B-type domain-containing protein</fullName>
    </recommendedName>
</protein>
<proteinExistence type="predicted"/>
<evidence type="ECO:0000256" key="1">
    <source>
        <dbReference type="ARBA" id="ARBA00023157"/>
    </source>
</evidence>
<gene>
    <name evidence="3" type="ORF">OXD698_LOCUS52130</name>
</gene>
<dbReference type="SUPFAM" id="SSF47862">
    <property type="entry name" value="Saposin"/>
    <property type="match status" value="1"/>
</dbReference>
<evidence type="ECO:0000313" key="4">
    <source>
        <dbReference type="Proteomes" id="UP000663844"/>
    </source>
</evidence>
<sequence>CEKTMDTEGPSVLAMIAKDLDPKKACTTMGICSANGAFENCNDKCECCMNKIEIHEVQVTTFLRTMVESIKTLCQRMPGSDKV</sequence>
<dbReference type="InterPro" id="IPR008139">
    <property type="entry name" value="SaposinB_dom"/>
</dbReference>
<feature type="domain" description="Saposin B-type" evidence="2">
    <location>
        <begin position="1"/>
        <end position="36"/>
    </location>
</feature>
<dbReference type="InterPro" id="IPR008138">
    <property type="entry name" value="SapB_2"/>
</dbReference>
<dbReference type="Proteomes" id="UP000663844">
    <property type="component" value="Unassembled WGS sequence"/>
</dbReference>